<dbReference type="AlphaFoldDB" id="A0A387BDM6"/>
<keyword evidence="2" id="KW-1185">Reference proteome</keyword>
<keyword evidence="1" id="KW-0238">DNA-binding</keyword>
<name>A0A387BDM6_9LACT</name>
<proteinExistence type="predicted"/>
<reference evidence="1 2" key="1">
    <citation type="submission" date="2018-09" db="EMBL/GenBank/DDBJ databases">
        <title>Genome sequencing of strain 1JSPR-7.</title>
        <authorList>
            <person name="Heo J."/>
            <person name="Kim S.-J."/>
            <person name="Kwon S.-W."/>
        </authorList>
    </citation>
    <scope>NUCLEOTIDE SEQUENCE [LARGE SCALE GENOMIC DNA]</scope>
    <source>
        <strain evidence="1 2">1JSPR-7</strain>
    </source>
</reference>
<organism evidence="1 2">
    <name type="scientific">Lactococcus allomyrinae</name>
    <dbReference type="NCBI Taxonomy" id="2419773"/>
    <lineage>
        <taxon>Bacteria</taxon>
        <taxon>Bacillati</taxon>
        <taxon>Bacillota</taxon>
        <taxon>Bacilli</taxon>
        <taxon>Lactobacillales</taxon>
        <taxon>Streptococcaceae</taxon>
        <taxon>Lactococcus</taxon>
    </lineage>
</organism>
<dbReference type="KEGG" id="lact:D7I46_00905"/>
<dbReference type="Proteomes" id="UP000269374">
    <property type="component" value="Chromosome"/>
</dbReference>
<dbReference type="EMBL" id="CP032627">
    <property type="protein sequence ID" value="AYF99768.1"/>
    <property type="molecule type" value="Genomic_DNA"/>
</dbReference>
<evidence type="ECO:0000313" key="2">
    <source>
        <dbReference type="Proteomes" id="UP000269374"/>
    </source>
</evidence>
<evidence type="ECO:0000313" key="1">
    <source>
        <dbReference type="EMBL" id="AYF99768.1"/>
    </source>
</evidence>
<sequence>MKNIMESEKKYAKKEEIAKMFSIHPRTLDNMLTQIRRNPDFSDIILKWGIKSVRISVEGFESYLRWKQKQRTKIL</sequence>
<dbReference type="RefSeq" id="WP_120771157.1">
    <property type="nucleotide sequence ID" value="NZ_CP032627.1"/>
</dbReference>
<protein>
    <submittedName>
        <fullName evidence="1">DNA-binding protein</fullName>
    </submittedName>
</protein>
<accession>A0A387BDM6</accession>
<gene>
    <name evidence="1" type="ORF">D7I46_00905</name>
</gene>
<dbReference type="OrthoDB" id="9757876at2"/>
<dbReference type="GO" id="GO:0003677">
    <property type="term" value="F:DNA binding"/>
    <property type="evidence" value="ECO:0007669"/>
    <property type="project" value="UniProtKB-KW"/>
</dbReference>